<dbReference type="InterPro" id="IPR008962">
    <property type="entry name" value="PapD-like_sf"/>
</dbReference>
<dbReference type="AlphaFoldDB" id="A0A1Y1SGX9"/>
<gene>
    <name evidence="2" type="ORF">ATO7_03530</name>
</gene>
<dbReference type="InterPro" id="IPR013783">
    <property type="entry name" value="Ig-like_fold"/>
</dbReference>
<organism evidence="2 3">
    <name type="scientific">Oceanococcus atlanticus</name>
    <dbReference type="NCBI Taxonomy" id="1317117"/>
    <lineage>
        <taxon>Bacteria</taxon>
        <taxon>Pseudomonadati</taxon>
        <taxon>Pseudomonadota</taxon>
        <taxon>Gammaproteobacteria</taxon>
        <taxon>Chromatiales</taxon>
        <taxon>Oceanococcaceae</taxon>
        <taxon>Oceanococcus</taxon>
    </lineage>
</organism>
<dbReference type="RefSeq" id="WP_083559581.1">
    <property type="nucleotide sequence ID" value="NZ_AQQV01000001.1"/>
</dbReference>
<dbReference type="SUPFAM" id="SSF49354">
    <property type="entry name" value="PapD-like"/>
    <property type="match status" value="1"/>
</dbReference>
<dbReference type="GO" id="GO:0030288">
    <property type="term" value="C:outer membrane-bounded periplasmic space"/>
    <property type="evidence" value="ECO:0007669"/>
    <property type="project" value="InterPro"/>
</dbReference>
<accession>A0A1Y1SGX9</accession>
<comment type="caution">
    <text evidence="2">The sequence shown here is derived from an EMBL/GenBank/DDBJ whole genome shotgun (WGS) entry which is preliminary data.</text>
</comment>
<dbReference type="Gene3D" id="2.60.40.10">
    <property type="entry name" value="Immunoglobulins"/>
    <property type="match status" value="1"/>
</dbReference>
<dbReference type="InterPro" id="IPR016147">
    <property type="entry name" value="Pili_assmbl_chaperone_N"/>
</dbReference>
<dbReference type="OrthoDB" id="511700at2"/>
<dbReference type="InterPro" id="IPR050643">
    <property type="entry name" value="Periplasmic_pilus_chap"/>
</dbReference>
<sequence length="235" mass="25597">MILRAPLAVGAALLFSLLLAPTGALALGLQVSPIKLHFAPGVRVQELRLSNAGDAPVVVEIKVLRWSQRDNQELLVASRDVLVTPPISEIAAGQRRSVRVGIRQRDDTACETSYRVEIMEVPSQHRTPAAPVNFLTRMLLPAFVESRHGCQGQLQVQGNTNELVLHNSGDAHLQLHQATLVDGEQRWPISLPKVGYLLGGSQYRWPLPAGVNPAAARLIIKDHAGEQRQPLTLAP</sequence>
<reference evidence="2 3" key="1">
    <citation type="submission" date="2013-04" db="EMBL/GenBank/DDBJ databases">
        <title>Oceanococcus atlanticus 22II-S10r2 Genome Sequencing.</title>
        <authorList>
            <person name="Lai Q."/>
            <person name="Li G."/>
            <person name="Shao Z."/>
        </authorList>
    </citation>
    <scope>NUCLEOTIDE SEQUENCE [LARGE SCALE GENOMIC DNA]</scope>
    <source>
        <strain evidence="2 3">22II-S10r2</strain>
    </source>
</reference>
<dbReference type="GO" id="GO:0071555">
    <property type="term" value="P:cell wall organization"/>
    <property type="evidence" value="ECO:0007669"/>
    <property type="project" value="InterPro"/>
</dbReference>
<dbReference type="PANTHER" id="PTHR30251:SF4">
    <property type="entry name" value="SLR1668 PROTEIN"/>
    <property type="match status" value="1"/>
</dbReference>
<keyword evidence="3" id="KW-1185">Reference proteome</keyword>
<evidence type="ECO:0000259" key="1">
    <source>
        <dbReference type="Pfam" id="PF00345"/>
    </source>
</evidence>
<dbReference type="PANTHER" id="PTHR30251">
    <property type="entry name" value="PILUS ASSEMBLY CHAPERONE"/>
    <property type="match status" value="1"/>
</dbReference>
<evidence type="ECO:0000313" key="3">
    <source>
        <dbReference type="Proteomes" id="UP000192342"/>
    </source>
</evidence>
<name>A0A1Y1SGX9_9GAMM</name>
<protein>
    <submittedName>
        <fullName evidence="2">P pilus assembly protein, chaperone PapD</fullName>
    </submittedName>
</protein>
<dbReference type="Pfam" id="PF00345">
    <property type="entry name" value="PapD_N"/>
    <property type="match status" value="1"/>
</dbReference>
<dbReference type="EMBL" id="AQQV01000001">
    <property type="protein sequence ID" value="ORE88915.1"/>
    <property type="molecule type" value="Genomic_DNA"/>
</dbReference>
<dbReference type="STRING" id="1317117.ATO7_03530"/>
<evidence type="ECO:0000313" key="2">
    <source>
        <dbReference type="EMBL" id="ORE88915.1"/>
    </source>
</evidence>
<feature type="domain" description="Pili assembly chaperone N-terminal" evidence="1">
    <location>
        <begin position="28"/>
        <end position="143"/>
    </location>
</feature>
<proteinExistence type="predicted"/>
<dbReference type="Proteomes" id="UP000192342">
    <property type="component" value="Unassembled WGS sequence"/>
</dbReference>